<evidence type="ECO:0000256" key="12">
    <source>
        <dbReference type="SAM" id="Phobius"/>
    </source>
</evidence>
<keyword evidence="7 15" id="KW-0418">Kinase</keyword>
<evidence type="ECO:0000256" key="5">
    <source>
        <dbReference type="ARBA" id="ARBA00022729"/>
    </source>
</evidence>
<dbReference type="FunFam" id="2.60.120.430:FF:000003">
    <property type="entry name" value="FERONIA receptor-like kinase"/>
    <property type="match status" value="1"/>
</dbReference>
<keyword evidence="5 13" id="KW-0732">Signal</keyword>
<dbReference type="PANTHER" id="PTHR34590">
    <property type="entry name" value="OS03G0124300 PROTEIN-RELATED"/>
    <property type="match status" value="1"/>
</dbReference>
<dbReference type="PROSITE" id="PS50011">
    <property type="entry name" value="PROTEIN_KINASE_DOM"/>
    <property type="match status" value="1"/>
</dbReference>
<dbReference type="EMBL" id="RXIC02000024">
    <property type="protein sequence ID" value="KAB1211552.1"/>
    <property type="molecule type" value="Genomic_DNA"/>
</dbReference>
<evidence type="ECO:0000256" key="6">
    <source>
        <dbReference type="ARBA" id="ARBA00022741"/>
    </source>
</evidence>
<dbReference type="FunFam" id="3.30.200.20:FF:000039">
    <property type="entry name" value="receptor-like protein kinase FERONIA"/>
    <property type="match status" value="1"/>
</dbReference>
<comment type="subcellular location">
    <subcellularLocation>
        <location evidence="1">Membrane</location>
        <topology evidence="1">Single-pass type I membrane protein</topology>
    </subcellularLocation>
</comment>
<evidence type="ECO:0000256" key="9">
    <source>
        <dbReference type="ARBA" id="ARBA00022989"/>
    </source>
</evidence>
<dbReference type="InterPro" id="IPR011009">
    <property type="entry name" value="Kinase-like_dom_sf"/>
</dbReference>
<proteinExistence type="predicted"/>
<dbReference type="InterPro" id="IPR008271">
    <property type="entry name" value="Ser/Thr_kinase_AS"/>
</dbReference>
<keyword evidence="11" id="KW-0325">Glycoprotein</keyword>
<keyword evidence="10 12" id="KW-0472">Membrane</keyword>
<dbReference type="Gene3D" id="2.60.120.430">
    <property type="entry name" value="Galactose-binding lectin"/>
    <property type="match status" value="2"/>
</dbReference>
<keyword evidence="4 12" id="KW-0812">Transmembrane</keyword>
<dbReference type="FunFam" id="1.10.510.10:FF:000252">
    <property type="entry name" value="Receptor-like protein kinase FERONIA"/>
    <property type="match status" value="1"/>
</dbReference>
<dbReference type="InterPro" id="IPR000719">
    <property type="entry name" value="Prot_kinase_dom"/>
</dbReference>
<organism evidence="15 16">
    <name type="scientific">Morella rubra</name>
    <name type="common">Chinese bayberry</name>
    <dbReference type="NCBI Taxonomy" id="262757"/>
    <lineage>
        <taxon>Eukaryota</taxon>
        <taxon>Viridiplantae</taxon>
        <taxon>Streptophyta</taxon>
        <taxon>Embryophyta</taxon>
        <taxon>Tracheophyta</taxon>
        <taxon>Spermatophyta</taxon>
        <taxon>Magnoliopsida</taxon>
        <taxon>eudicotyledons</taxon>
        <taxon>Gunneridae</taxon>
        <taxon>Pentapetalae</taxon>
        <taxon>rosids</taxon>
        <taxon>fabids</taxon>
        <taxon>Fagales</taxon>
        <taxon>Myricaceae</taxon>
        <taxon>Morella</taxon>
    </lineage>
</organism>
<dbReference type="OrthoDB" id="4062651at2759"/>
<evidence type="ECO:0000256" key="7">
    <source>
        <dbReference type="ARBA" id="ARBA00022777"/>
    </source>
</evidence>
<keyword evidence="3" id="KW-0808">Transferase</keyword>
<keyword evidence="9 12" id="KW-1133">Transmembrane helix</keyword>
<dbReference type="Gene3D" id="1.10.510.10">
    <property type="entry name" value="Transferase(Phosphotransferase) domain 1"/>
    <property type="match status" value="1"/>
</dbReference>
<accession>A0A6A1VFA2</accession>
<keyword evidence="8" id="KW-0067">ATP-binding</keyword>
<feature type="domain" description="Protein kinase" evidence="14">
    <location>
        <begin position="516"/>
        <end position="792"/>
    </location>
</feature>
<dbReference type="InterPro" id="IPR001245">
    <property type="entry name" value="Ser-Thr/Tyr_kinase_cat_dom"/>
</dbReference>
<evidence type="ECO:0000313" key="16">
    <source>
        <dbReference type="Proteomes" id="UP000516437"/>
    </source>
</evidence>
<dbReference type="CDD" id="cd14066">
    <property type="entry name" value="STKc_IRAK"/>
    <property type="match status" value="1"/>
</dbReference>
<evidence type="ECO:0000256" key="1">
    <source>
        <dbReference type="ARBA" id="ARBA00004479"/>
    </source>
</evidence>
<dbReference type="Pfam" id="PF07714">
    <property type="entry name" value="PK_Tyr_Ser-Thr"/>
    <property type="match status" value="1"/>
</dbReference>
<reference evidence="15 16" key="1">
    <citation type="journal article" date="2019" name="Plant Biotechnol. J.">
        <title>The red bayberry genome and genetic basis of sex determination.</title>
        <authorList>
            <person name="Jia H.M."/>
            <person name="Jia H.J."/>
            <person name="Cai Q.L."/>
            <person name="Wang Y."/>
            <person name="Zhao H.B."/>
            <person name="Yang W.F."/>
            <person name="Wang G.Y."/>
            <person name="Li Y.H."/>
            <person name="Zhan D.L."/>
            <person name="Shen Y.T."/>
            <person name="Niu Q.F."/>
            <person name="Chang L."/>
            <person name="Qiu J."/>
            <person name="Zhao L."/>
            <person name="Xie H.B."/>
            <person name="Fu W.Y."/>
            <person name="Jin J."/>
            <person name="Li X.W."/>
            <person name="Jiao Y."/>
            <person name="Zhou C.C."/>
            <person name="Tu T."/>
            <person name="Chai C.Y."/>
            <person name="Gao J.L."/>
            <person name="Fan L.J."/>
            <person name="van de Weg E."/>
            <person name="Wang J.Y."/>
            <person name="Gao Z.S."/>
        </authorList>
    </citation>
    <scope>NUCLEOTIDE SEQUENCE [LARGE SCALE GENOMIC DNA]</scope>
    <source>
        <tissue evidence="15">Leaves</tissue>
    </source>
</reference>
<keyword evidence="6" id="KW-0547">Nucleotide-binding</keyword>
<dbReference type="Proteomes" id="UP000516437">
    <property type="component" value="Chromosome 6"/>
</dbReference>
<keyword evidence="16" id="KW-1185">Reference proteome</keyword>
<evidence type="ECO:0000256" key="2">
    <source>
        <dbReference type="ARBA" id="ARBA00022527"/>
    </source>
</evidence>
<feature type="signal peptide" evidence="13">
    <location>
        <begin position="1"/>
        <end position="26"/>
    </location>
</feature>
<evidence type="ECO:0000256" key="4">
    <source>
        <dbReference type="ARBA" id="ARBA00022692"/>
    </source>
</evidence>
<dbReference type="GO" id="GO:0004714">
    <property type="term" value="F:transmembrane receptor protein tyrosine kinase activity"/>
    <property type="evidence" value="ECO:0007669"/>
    <property type="project" value="InterPro"/>
</dbReference>
<evidence type="ECO:0000259" key="14">
    <source>
        <dbReference type="PROSITE" id="PS50011"/>
    </source>
</evidence>
<feature type="transmembrane region" description="Helical" evidence="12">
    <location>
        <begin position="456"/>
        <end position="481"/>
    </location>
</feature>
<feature type="chain" id="PRO_5025573535" evidence="13">
    <location>
        <begin position="27"/>
        <end position="900"/>
    </location>
</feature>
<evidence type="ECO:0000256" key="13">
    <source>
        <dbReference type="SAM" id="SignalP"/>
    </source>
</evidence>
<sequence length="900" mass="100137">MHNSYRSHVVLLLVFFFQNYLTFITGKPNLLDSIIDNVALDCGSSAISTYSGGREWTGDIGSKFIASHQPKHISTVSNSTSLPSTVNSIPYLTARIFVSQFTYTIHISPGNKFIRLYFYPDKYGDYDRSKAYFTVTAGPFTLLRNFSASLAADSLGSKFLVKEFCVNVEEGHRVLNITFTPSPNTSDDAYAFINGIEIVSMPTSLYYTAFGDKGVRLVGWNSRFPVRNNTALEMVHRLNVGGSSISPIEDSGKMFRRWFEDSNFFISAGVNHIKSGAQIRYAGIAAYTAPEKVYQTARSTRISRGGSKWHNQLTWRLPIDSGFKYLVRLHFCEIQPELKKGGYSGFHISIRNKTVESFANVLAWSGGQGIPVYKDYVVMIPRVKSKGKTYLFIDLRPIANSSAGYSDAILNGLELFKLNNSDANLAGPNPEVPFPHNHHKPCPPISKKKVEGSKSLLLLAIFGASLGVVTVFFLLGLTIFWSRKTAKSNKNQTSSSLEGLCRRFTLAEIRAATKNFNRNLVIGRGGCGLVYQGYIDAGLTPVAIKIFAPTSDQGNREFQTEIALLAKLRHPHLVSLIGYCDDEQVMIIVYDFMPHKTLRHHLYDTDSPPLSWKQRLEICIGTARGLLYLHEGAEHMVIHRDVKTSNILLDRDWVAKVSDFGLSRLGPTNLSRSHVTTNVRGTFGYMDPEYMLTNQLSVKSDVYGFGVVLFEVLCARPAVDTGLDDEQQCLAQWARQCYEDGSLEQIIDSRLIGLIAPESLKVYGKIAYRCLCDERKKRPTMAKVLRALEKALELQEIAEGGAHKVTIEDEVPLCGGGNPMLSRPRNSPGVAHSCPLFWTKSRSPKVLLRFFSEKTGPKWVKPSKPGGLPRLHVQVPDLSRCGPYTAPGNIIVETTNVKGQ</sequence>
<dbReference type="GO" id="GO:0016020">
    <property type="term" value="C:membrane"/>
    <property type="evidence" value="ECO:0007669"/>
    <property type="project" value="UniProtKB-SubCell"/>
</dbReference>
<dbReference type="InterPro" id="IPR024788">
    <property type="entry name" value="Malectin-like_Carb-bd_dom"/>
</dbReference>
<comment type="caution">
    <text evidence="15">The sequence shown here is derived from an EMBL/GenBank/DDBJ whole genome shotgun (WGS) entry which is preliminary data.</text>
</comment>
<dbReference type="SUPFAM" id="SSF56112">
    <property type="entry name" value="Protein kinase-like (PK-like)"/>
    <property type="match status" value="1"/>
</dbReference>
<dbReference type="Gene3D" id="3.30.200.20">
    <property type="entry name" value="Phosphorylase Kinase, domain 1"/>
    <property type="match status" value="1"/>
</dbReference>
<evidence type="ECO:0000256" key="11">
    <source>
        <dbReference type="ARBA" id="ARBA00023180"/>
    </source>
</evidence>
<dbReference type="PROSITE" id="PS00108">
    <property type="entry name" value="PROTEIN_KINASE_ST"/>
    <property type="match status" value="1"/>
</dbReference>
<dbReference type="Pfam" id="PF12819">
    <property type="entry name" value="Malectin_like"/>
    <property type="match status" value="1"/>
</dbReference>
<evidence type="ECO:0000256" key="10">
    <source>
        <dbReference type="ARBA" id="ARBA00023136"/>
    </source>
</evidence>
<protein>
    <submittedName>
        <fullName evidence="15">Receptor-like protein kinase FERONIA</fullName>
    </submittedName>
</protein>
<keyword evidence="2" id="KW-0723">Serine/threonine-protein kinase</keyword>
<keyword evidence="15" id="KW-0675">Receptor</keyword>
<gene>
    <name evidence="15" type="ORF">CJ030_MR6G013294</name>
</gene>
<dbReference type="FunFam" id="2.60.120.430:FF:000007">
    <property type="entry name" value="FERONIA receptor-like kinase"/>
    <property type="match status" value="1"/>
</dbReference>
<dbReference type="PANTHER" id="PTHR34590:SF5">
    <property type="entry name" value="OS04G0586500 PROTEIN"/>
    <property type="match status" value="1"/>
</dbReference>
<dbReference type="AlphaFoldDB" id="A0A6A1VFA2"/>
<evidence type="ECO:0000313" key="15">
    <source>
        <dbReference type="EMBL" id="KAB1211552.1"/>
    </source>
</evidence>
<name>A0A6A1VFA2_9ROSI</name>
<dbReference type="InterPro" id="IPR045272">
    <property type="entry name" value="ANXUR1/2-like"/>
</dbReference>
<dbReference type="GO" id="GO:0005524">
    <property type="term" value="F:ATP binding"/>
    <property type="evidence" value="ECO:0007669"/>
    <property type="project" value="UniProtKB-KW"/>
</dbReference>
<evidence type="ECO:0000256" key="3">
    <source>
        <dbReference type="ARBA" id="ARBA00022679"/>
    </source>
</evidence>
<dbReference type="GO" id="GO:0010038">
    <property type="term" value="P:response to metal ion"/>
    <property type="evidence" value="ECO:0007669"/>
    <property type="project" value="UniProtKB-ARBA"/>
</dbReference>
<evidence type="ECO:0000256" key="8">
    <source>
        <dbReference type="ARBA" id="ARBA00022840"/>
    </source>
</evidence>
<dbReference type="GO" id="GO:0004674">
    <property type="term" value="F:protein serine/threonine kinase activity"/>
    <property type="evidence" value="ECO:0007669"/>
    <property type="project" value="UniProtKB-KW"/>
</dbReference>
<dbReference type="SMART" id="SM00220">
    <property type="entry name" value="S_TKc"/>
    <property type="match status" value="1"/>
</dbReference>